<dbReference type="InterPro" id="IPR011990">
    <property type="entry name" value="TPR-like_helical_dom_sf"/>
</dbReference>
<protein>
    <recommendedName>
        <fullName evidence="5">Tetratricopeptide repeat protein</fullName>
    </recommendedName>
</protein>
<evidence type="ECO:0000313" key="4">
    <source>
        <dbReference type="Proteomes" id="UP000622475"/>
    </source>
</evidence>
<dbReference type="EMBL" id="JADFFL010000007">
    <property type="protein sequence ID" value="MBE9663593.1"/>
    <property type="molecule type" value="Genomic_DNA"/>
</dbReference>
<feature type="chain" id="PRO_5036835608" description="Tetratricopeptide repeat protein" evidence="2">
    <location>
        <begin position="21"/>
        <end position="197"/>
    </location>
</feature>
<proteinExistence type="predicted"/>
<sequence length="197" mass="22174">MFKKYIIVILLASLCSPLLAQQNKSAFERYGEFNLARLSGETNAALDMGLRLMDSLSDLPAKSRIIYFNSMGRLYEDIEKPQKAIPFYEKVAEAEPNYYVVHRALGFIYITPANELYSQLLATKPADTAYVRLKTDYRAAALKAVKHLEVAQACDPDDDTLIIIKTLYKNIGDDAALAGLDERLKKLKKNCVDLLTE</sequence>
<dbReference type="Proteomes" id="UP000622475">
    <property type="component" value="Unassembled WGS sequence"/>
</dbReference>
<name>A0A929L0Z8_9SPHI</name>
<evidence type="ECO:0000256" key="2">
    <source>
        <dbReference type="SAM" id="SignalP"/>
    </source>
</evidence>
<comment type="caution">
    <text evidence="3">The sequence shown here is derived from an EMBL/GenBank/DDBJ whole genome shotgun (WGS) entry which is preliminary data.</text>
</comment>
<evidence type="ECO:0000313" key="3">
    <source>
        <dbReference type="EMBL" id="MBE9663593.1"/>
    </source>
</evidence>
<evidence type="ECO:0008006" key="5">
    <source>
        <dbReference type="Google" id="ProtNLM"/>
    </source>
</evidence>
<accession>A0A929L0Z8</accession>
<evidence type="ECO:0000256" key="1">
    <source>
        <dbReference type="PROSITE-ProRule" id="PRU00339"/>
    </source>
</evidence>
<dbReference type="AlphaFoldDB" id="A0A929L0Z8"/>
<dbReference type="PROSITE" id="PS50005">
    <property type="entry name" value="TPR"/>
    <property type="match status" value="1"/>
</dbReference>
<keyword evidence="4" id="KW-1185">Reference proteome</keyword>
<reference evidence="3" key="1">
    <citation type="submission" date="2020-10" db="EMBL/GenBank/DDBJ databases">
        <title>Mucilaginibacter mali sp. nov., isolated from rhizosphere soil of apple orchard.</title>
        <authorList>
            <person name="Lee J.-S."/>
            <person name="Kim H.S."/>
            <person name="Kim J.-S."/>
        </authorList>
    </citation>
    <scope>NUCLEOTIDE SEQUENCE</scope>
    <source>
        <strain evidence="3">KCTC 22746</strain>
    </source>
</reference>
<feature type="signal peptide" evidence="2">
    <location>
        <begin position="1"/>
        <end position="20"/>
    </location>
</feature>
<keyword evidence="2" id="KW-0732">Signal</keyword>
<dbReference type="InterPro" id="IPR019734">
    <property type="entry name" value="TPR_rpt"/>
</dbReference>
<dbReference type="Gene3D" id="1.25.40.10">
    <property type="entry name" value="Tetratricopeptide repeat domain"/>
    <property type="match status" value="1"/>
</dbReference>
<feature type="repeat" description="TPR" evidence="1">
    <location>
        <begin position="65"/>
        <end position="98"/>
    </location>
</feature>
<dbReference type="SUPFAM" id="SSF48452">
    <property type="entry name" value="TPR-like"/>
    <property type="match status" value="1"/>
</dbReference>
<keyword evidence="1" id="KW-0802">TPR repeat</keyword>
<gene>
    <name evidence="3" type="ORF">IRJ16_17020</name>
</gene>
<dbReference type="RefSeq" id="WP_194112832.1">
    <property type="nucleotide sequence ID" value="NZ_JADFFL010000007.1"/>
</dbReference>
<organism evidence="3 4">
    <name type="scientific">Mucilaginibacter myungsuensis</name>
    <dbReference type="NCBI Taxonomy" id="649104"/>
    <lineage>
        <taxon>Bacteria</taxon>
        <taxon>Pseudomonadati</taxon>
        <taxon>Bacteroidota</taxon>
        <taxon>Sphingobacteriia</taxon>
        <taxon>Sphingobacteriales</taxon>
        <taxon>Sphingobacteriaceae</taxon>
        <taxon>Mucilaginibacter</taxon>
    </lineage>
</organism>